<dbReference type="Pfam" id="PF04851">
    <property type="entry name" value="ResIII"/>
    <property type="match status" value="1"/>
</dbReference>
<dbReference type="SUPFAM" id="SSF52540">
    <property type="entry name" value="P-loop containing nucleoside triphosphate hydrolases"/>
    <property type="match status" value="1"/>
</dbReference>
<accession>A0A8H2K7P1</accession>
<evidence type="ECO:0000313" key="4">
    <source>
        <dbReference type="Proteomes" id="UP000316560"/>
    </source>
</evidence>
<dbReference type="Gene3D" id="3.30.870.10">
    <property type="entry name" value="Endonuclease Chain A"/>
    <property type="match status" value="1"/>
</dbReference>
<dbReference type="GO" id="GO:0005524">
    <property type="term" value="F:ATP binding"/>
    <property type="evidence" value="ECO:0007669"/>
    <property type="project" value="InterPro"/>
</dbReference>
<dbReference type="PANTHER" id="PTHR47396">
    <property type="entry name" value="TYPE I RESTRICTION ENZYME ECOKI R PROTEIN"/>
    <property type="match status" value="1"/>
</dbReference>
<dbReference type="InterPro" id="IPR025202">
    <property type="entry name" value="PLD-like_dom"/>
</dbReference>
<dbReference type="Pfam" id="PF11907">
    <property type="entry name" value="DUF3427"/>
    <property type="match status" value="1"/>
</dbReference>
<evidence type="ECO:0000259" key="1">
    <source>
        <dbReference type="PROSITE" id="PS51192"/>
    </source>
</evidence>
<keyword evidence="3" id="KW-0378">Hydrolase</keyword>
<reference evidence="3 4" key="1">
    <citation type="submission" date="2019-06" db="EMBL/GenBank/DDBJ databases">
        <title>Sequencing the genomes of 1000 actinobacteria strains.</title>
        <authorList>
            <person name="Klenk H.-P."/>
        </authorList>
    </citation>
    <scope>NUCLEOTIDE SEQUENCE [LARGE SCALE GENOMIC DNA]</scope>
    <source>
        <strain evidence="3 4">DSM 21947</strain>
    </source>
</reference>
<dbReference type="CDD" id="cd18799">
    <property type="entry name" value="SF2_C_EcoAI-like"/>
    <property type="match status" value="1"/>
</dbReference>
<evidence type="ECO:0000313" key="3">
    <source>
        <dbReference type="EMBL" id="TQO20358.1"/>
    </source>
</evidence>
<dbReference type="InterPro" id="IPR058403">
    <property type="entry name" value="DUF8090"/>
</dbReference>
<dbReference type="SMART" id="SM00487">
    <property type="entry name" value="DEXDc"/>
    <property type="match status" value="1"/>
</dbReference>
<dbReference type="Pfam" id="PF13091">
    <property type="entry name" value="PLDc_2"/>
    <property type="match status" value="1"/>
</dbReference>
<feature type="domain" description="Helicase ATP-binding" evidence="1">
    <location>
        <begin position="234"/>
        <end position="386"/>
    </location>
</feature>
<dbReference type="GO" id="GO:0003677">
    <property type="term" value="F:DNA binding"/>
    <property type="evidence" value="ECO:0007669"/>
    <property type="project" value="InterPro"/>
</dbReference>
<dbReference type="OrthoDB" id="9776021at2"/>
<dbReference type="AlphaFoldDB" id="A0A8H2K7P1"/>
<keyword evidence="3" id="KW-0347">Helicase</keyword>
<dbReference type="PROSITE" id="PS51192">
    <property type="entry name" value="HELICASE_ATP_BIND_1"/>
    <property type="match status" value="1"/>
</dbReference>
<sequence>MNLNDLEPFGQDIDFGYVDRKVNSPRKFHPHLVLNTKTDSMLRALRHELQRASSFTFSVAFVPPRAIALLKQELIDFVGVGRIITSDYLGFNSPGAFAELLNLENLGIDVRIHKDTAFHPKGYVFRQPDGITAILGSSNLTESALASNHEWNLRVSAARESDLAEQFTNLLDEELFNSMPLTQKWIDDYADGYVPPTRNARVPSRTDAAEDELHTVGTITPNVMQVDALSAIATVRAAQKDRALVISATGTGKTILSALDVHAVNPQRLLFIAHREQILDRAITEFQRVLDAPRTDFGKITGNSREPDRRYVFATVQTLSQQHVLDSLHPEAFDYILIDEVHRAGAESFTRVLDHFHPEFLLGMTATPERTDGQNIFELFDYNVPYEIRLNSALELGMLAPFHYFGVADITFTEGVSTTAVTPLSQLVLAERVDHILKSIETYGQAGVSPRGLIFCSRKEEAHALSVALNLRSLRGSPLRTVALTGQDSIETRERVVDRLEAGDLDYVLTVDIFNEGVDIPSVNQVIMLRQTQSSIVFVQQLGRGLRKVAGKEYLVVIDFIGNYANNYLIPIALFGDDSLNKESLRKNLIAAEEKGVLAGLSSVRFDRIAQERVLRSLATVKLDSLQNLKTAIESVRNRVGHTPLLVDFLRFESVDPVVLATKVGNYPELLAKVKIAESELSSQQSRALTVVSKELLTAKRPHELLLLRQLLSDGHLNAAEASAVLAGAGRPSTDALVLAAMRSLTLKFNTASELKAFASDGPAIEDGEGAFRLSPVFANAYGQSPAFRTHLDDVIDTGLRIIADRYADEGPFTPGRQYSRKDASRLLNWRSNMYSTIYGYKVDSATATCPIFVTLHKSDEVSASTAYEDELLDTQTLLWYTRSRTSLATTDVTQIAENAVDIHVFSKKSDADGPGHYYLGRATARDAQETTMPGTDGKPLPVVRMRLHFDQPVQAGLFDYFHTNLTD</sequence>
<feature type="domain" description="Helicase C-terminal" evidence="2">
    <location>
        <begin position="432"/>
        <end position="602"/>
    </location>
</feature>
<dbReference type="InterPro" id="IPR050742">
    <property type="entry name" value="Helicase_Restrict-Modif_Enz"/>
</dbReference>
<dbReference type="PANTHER" id="PTHR47396:SF1">
    <property type="entry name" value="ATP-DEPENDENT HELICASE IRC3-RELATED"/>
    <property type="match status" value="1"/>
</dbReference>
<dbReference type="CDD" id="cd18032">
    <property type="entry name" value="DEXHc_RE_I_III_res"/>
    <property type="match status" value="1"/>
</dbReference>
<dbReference type="GO" id="GO:0004386">
    <property type="term" value="F:helicase activity"/>
    <property type="evidence" value="ECO:0007669"/>
    <property type="project" value="UniProtKB-KW"/>
</dbReference>
<gene>
    <name evidence="3" type="ORF">FB472_1989</name>
</gene>
<dbReference type="Pfam" id="PF00271">
    <property type="entry name" value="Helicase_C"/>
    <property type="match status" value="1"/>
</dbReference>
<dbReference type="CDD" id="cd09204">
    <property type="entry name" value="PLDc_N_DEXD_b2"/>
    <property type="match status" value="1"/>
</dbReference>
<dbReference type="InterPro" id="IPR006935">
    <property type="entry name" value="Helicase/UvrB_N"/>
</dbReference>
<dbReference type="InterPro" id="IPR021835">
    <property type="entry name" value="DUF3427"/>
</dbReference>
<keyword evidence="3" id="KW-0067">ATP-binding</keyword>
<dbReference type="InterPro" id="IPR001650">
    <property type="entry name" value="Helicase_C-like"/>
</dbReference>
<dbReference type="SUPFAM" id="SSF56024">
    <property type="entry name" value="Phospholipase D/nuclease"/>
    <property type="match status" value="1"/>
</dbReference>
<dbReference type="GO" id="GO:0016787">
    <property type="term" value="F:hydrolase activity"/>
    <property type="evidence" value="ECO:0007669"/>
    <property type="project" value="InterPro"/>
</dbReference>
<dbReference type="InterPro" id="IPR014001">
    <property type="entry name" value="Helicase_ATP-bd"/>
</dbReference>
<dbReference type="SMART" id="SM00490">
    <property type="entry name" value="HELICc"/>
    <property type="match status" value="1"/>
</dbReference>
<name>A0A8H2K7P1_9MICO</name>
<dbReference type="Gene3D" id="3.40.50.300">
    <property type="entry name" value="P-loop containing nucleotide triphosphate hydrolases"/>
    <property type="match status" value="2"/>
</dbReference>
<dbReference type="GO" id="GO:0005829">
    <property type="term" value="C:cytosol"/>
    <property type="evidence" value="ECO:0007669"/>
    <property type="project" value="TreeGrafter"/>
</dbReference>
<dbReference type="Proteomes" id="UP000316560">
    <property type="component" value="Unassembled WGS sequence"/>
</dbReference>
<protein>
    <submittedName>
        <fullName evidence="3">Superfamily II DNA or RNA helicase</fullName>
    </submittedName>
</protein>
<keyword evidence="4" id="KW-1185">Reference proteome</keyword>
<dbReference type="RefSeq" id="WP_141991537.1">
    <property type="nucleotide sequence ID" value="NZ_VFRA01000001.1"/>
</dbReference>
<dbReference type="PROSITE" id="PS51194">
    <property type="entry name" value="HELICASE_CTER"/>
    <property type="match status" value="1"/>
</dbReference>
<dbReference type="Pfam" id="PF26350">
    <property type="entry name" value="DUF8090"/>
    <property type="match status" value="1"/>
</dbReference>
<comment type="caution">
    <text evidence="3">The sequence shown here is derived from an EMBL/GenBank/DDBJ whole genome shotgun (WGS) entry which is preliminary data.</text>
</comment>
<keyword evidence="3" id="KW-0547">Nucleotide-binding</keyword>
<dbReference type="EMBL" id="VFRA01000001">
    <property type="protein sequence ID" value="TQO20358.1"/>
    <property type="molecule type" value="Genomic_DNA"/>
</dbReference>
<organism evidence="3 4">
    <name type="scientific">Rhodoglobus vestalii</name>
    <dbReference type="NCBI Taxonomy" id="193384"/>
    <lineage>
        <taxon>Bacteria</taxon>
        <taxon>Bacillati</taxon>
        <taxon>Actinomycetota</taxon>
        <taxon>Actinomycetes</taxon>
        <taxon>Micrococcales</taxon>
        <taxon>Microbacteriaceae</taxon>
        <taxon>Rhodoglobus</taxon>
    </lineage>
</organism>
<proteinExistence type="predicted"/>
<dbReference type="InterPro" id="IPR027417">
    <property type="entry name" value="P-loop_NTPase"/>
</dbReference>
<evidence type="ECO:0000259" key="2">
    <source>
        <dbReference type="PROSITE" id="PS51194"/>
    </source>
</evidence>